<dbReference type="GeneID" id="11948244"/>
<feature type="coiled-coil region" evidence="1">
    <location>
        <begin position="39"/>
        <end position="73"/>
    </location>
</feature>
<name>H9ABM9_9VIRU</name>
<proteinExistence type="predicted"/>
<sequence length="74" mass="8740">MASKEKRAWAFRTPEPLTQRIEEFASENQMSQSDALRTLVRSGLEAEEIREEMDELEQRVEQLEQQRGVLSRLF</sequence>
<keyword evidence="1" id="KW-0175">Coiled coil</keyword>
<dbReference type="RefSeq" id="YP_005454272.1">
    <property type="nucleotide sequence ID" value="NC_017087.1"/>
</dbReference>
<accession>H9ABM9</accession>
<organism evidence="2 3">
    <name type="scientific">Halorubrum pleomorphic virus 2</name>
    <dbReference type="NCBI Taxonomy" id="1156719"/>
    <lineage>
        <taxon>Viruses</taxon>
        <taxon>Monodnaviria</taxon>
        <taxon>Trapavirae</taxon>
        <taxon>Saleviricota</taxon>
        <taxon>Huolimaviricetes</taxon>
        <taxon>Haloruvirales</taxon>
        <taxon>Pleolipoviridae</taxon>
        <taxon>Alphapleolipovirus</taxon>
        <taxon>Alphapleolipovirus thailandense</taxon>
    </lineage>
</organism>
<evidence type="ECO:0000313" key="3">
    <source>
        <dbReference type="Proteomes" id="UP000007571"/>
    </source>
</evidence>
<keyword evidence="3" id="KW-1185">Reference proteome</keyword>
<dbReference type="Proteomes" id="UP000007571">
    <property type="component" value="Segment"/>
</dbReference>
<dbReference type="InterPro" id="IPR010985">
    <property type="entry name" value="Ribbon_hlx_hlx"/>
</dbReference>
<dbReference type="OrthoDB" id="37396at10239"/>
<dbReference type="GO" id="GO:0006355">
    <property type="term" value="P:regulation of DNA-templated transcription"/>
    <property type="evidence" value="ECO:0007669"/>
    <property type="project" value="InterPro"/>
</dbReference>
<dbReference type="KEGG" id="vg:11948244"/>
<dbReference type="SUPFAM" id="SSF47598">
    <property type="entry name" value="Ribbon-helix-helix"/>
    <property type="match status" value="1"/>
</dbReference>
<reference evidence="2 3" key="1">
    <citation type="journal article" date="2012" name="Nucleic Acids Res.">
        <title>Related haloarchaeal pleomorphic viruses contain different genome types.</title>
        <authorList>
            <person name="Sencilo A."/>
            <person name="Paulin L."/>
            <person name="Kellner S."/>
            <person name="Helm M."/>
            <person name="Roine E."/>
        </authorList>
    </citation>
    <scope>NUCLEOTIDE SEQUENCE [LARGE SCALE GENOMIC DNA]</scope>
</reference>
<protein>
    <submittedName>
        <fullName evidence="2">ORF15</fullName>
    </submittedName>
</protein>
<evidence type="ECO:0000256" key="1">
    <source>
        <dbReference type="SAM" id="Coils"/>
    </source>
</evidence>
<evidence type="ECO:0000313" key="2">
    <source>
        <dbReference type="EMBL" id="AFD03999.1"/>
    </source>
</evidence>
<gene>
    <name evidence="2" type="primary">ORF15</name>
</gene>
<dbReference type="EMBL" id="JN882264">
    <property type="protein sequence ID" value="AFD03999.1"/>
    <property type="molecule type" value="Genomic_DNA"/>
</dbReference>